<dbReference type="InterPro" id="IPR038731">
    <property type="entry name" value="RgtA/B/C-like"/>
</dbReference>
<keyword evidence="7 8" id="KW-0472">Membrane</keyword>
<reference evidence="10 11" key="1">
    <citation type="submission" date="2018-08" db="EMBL/GenBank/DDBJ databases">
        <title>A genome reference for cultivated species of the human gut microbiota.</title>
        <authorList>
            <person name="Zou Y."/>
            <person name="Xue W."/>
            <person name="Luo G."/>
        </authorList>
    </citation>
    <scope>NUCLEOTIDE SEQUENCE [LARGE SCALE GENOMIC DNA]</scope>
    <source>
        <strain evidence="10 11">AF16-14</strain>
    </source>
</reference>
<keyword evidence="4 10" id="KW-0808">Transferase</keyword>
<dbReference type="AlphaFoldDB" id="A0A412TRB9"/>
<keyword evidence="5 8" id="KW-0812">Transmembrane</keyword>
<feature type="transmembrane region" description="Helical" evidence="8">
    <location>
        <begin position="444"/>
        <end position="463"/>
    </location>
</feature>
<organism evidence="10 11">
    <name type="scientific">Odoribacter splanchnicus</name>
    <dbReference type="NCBI Taxonomy" id="28118"/>
    <lineage>
        <taxon>Bacteria</taxon>
        <taxon>Pseudomonadati</taxon>
        <taxon>Bacteroidota</taxon>
        <taxon>Bacteroidia</taxon>
        <taxon>Bacteroidales</taxon>
        <taxon>Odoribacteraceae</taxon>
        <taxon>Odoribacter</taxon>
    </lineage>
</organism>
<evidence type="ECO:0000256" key="2">
    <source>
        <dbReference type="ARBA" id="ARBA00022475"/>
    </source>
</evidence>
<dbReference type="InterPro" id="IPR050297">
    <property type="entry name" value="LipidA_mod_glycosyltrf_83"/>
</dbReference>
<name>A0A412TRB9_9BACT</name>
<dbReference type="PANTHER" id="PTHR33908">
    <property type="entry name" value="MANNOSYLTRANSFERASE YKCB-RELATED"/>
    <property type="match status" value="1"/>
</dbReference>
<keyword evidence="6 8" id="KW-1133">Transmembrane helix</keyword>
<feature type="transmembrane region" description="Helical" evidence="8">
    <location>
        <begin position="139"/>
        <end position="156"/>
    </location>
</feature>
<evidence type="ECO:0000256" key="5">
    <source>
        <dbReference type="ARBA" id="ARBA00022692"/>
    </source>
</evidence>
<feature type="transmembrane region" description="Helical" evidence="8">
    <location>
        <begin position="415"/>
        <end position="432"/>
    </location>
</feature>
<evidence type="ECO:0000256" key="1">
    <source>
        <dbReference type="ARBA" id="ARBA00004651"/>
    </source>
</evidence>
<dbReference type="GO" id="GO:0009103">
    <property type="term" value="P:lipopolysaccharide biosynthetic process"/>
    <property type="evidence" value="ECO:0007669"/>
    <property type="project" value="UniProtKB-ARBA"/>
</dbReference>
<sequence>MKMNEQNRNLLILLSICVLTIFPLLGLTDYNTKGEPREAIVAYSMLEHGNWILPRNYGGEIAFKPPFLHWSVAAVSTLCGEVSEYSSRVPSALALIIMAAAIYWFYARRKGATVGLLTAFVMLTCFEVHRAGFTCRVDMVLTAFIVLAIIRFYSWYEKDLRGIPWLAILFMGCATLTKGPVGIILPCLVAGVFLWIRKGHFWKLVLRFIGIALLACVLPAIWYVLAYNEGKQEFLDLMMEENFGRFLGKMSYASHENPFYYNIYMLMAGYLPWTLLLLFSLFCLRYRKWTGTWKEKWQQMVEKVRTSDPVHLYSFLTIALIFVFYCIPASKRSVYLLPIYPFIGYFLAVYFFWLVRMGKTAIKIFAIVISCLIILLTVVFFVVKAGVVPDTIFAGKRAVENIAFLHALEEIPMNLFNIVLIFLPIVAVVVLIRKLKSKPWNTQVLYALCGLLFTIFVVLDGVYQPAVLNTKSDIGLAQEARKWVPEGKIYSYTYFFYSVNFFNGDRMALFEKELPEEGYVLVKQGLLEEFRQKYGEEYVLDTVYTSNRRSCDVRDIIHILHFTKEKAIGNAETEERF</sequence>
<keyword evidence="3 10" id="KW-0328">Glycosyltransferase</keyword>
<protein>
    <submittedName>
        <fullName evidence="10">Dolichyl-phosphate-mannose--protein mannosyltransferase</fullName>
    </submittedName>
</protein>
<evidence type="ECO:0000313" key="10">
    <source>
        <dbReference type="EMBL" id="RGU56318.1"/>
    </source>
</evidence>
<dbReference type="GO" id="GO:0016763">
    <property type="term" value="F:pentosyltransferase activity"/>
    <property type="evidence" value="ECO:0007669"/>
    <property type="project" value="TreeGrafter"/>
</dbReference>
<feature type="domain" description="Glycosyltransferase RgtA/B/C/D-like" evidence="9">
    <location>
        <begin position="64"/>
        <end position="222"/>
    </location>
</feature>
<feature type="transmembrane region" description="Helical" evidence="8">
    <location>
        <begin position="310"/>
        <end position="330"/>
    </location>
</feature>
<evidence type="ECO:0000256" key="3">
    <source>
        <dbReference type="ARBA" id="ARBA00022676"/>
    </source>
</evidence>
<feature type="transmembrane region" description="Helical" evidence="8">
    <location>
        <begin position="162"/>
        <end position="195"/>
    </location>
</feature>
<feature type="transmembrane region" description="Helical" evidence="8">
    <location>
        <begin position="89"/>
        <end position="106"/>
    </location>
</feature>
<accession>A0A412TRB9</accession>
<dbReference type="Proteomes" id="UP000284243">
    <property type="component" value="Unassembled WGS sequence"/>
</dbReference>
<evidence type="ECO:0000256" key="4">
    <source>
        <dbReference type="ARBA" id="ARBA00022679"/>
    </source>
</evidence>
<feature type="transmembrane region" description="Helical" evidence="8">
    <location>
        <begin position="204"/>
        <end position="225"/>
    </location>
</feature>
<evidence type="ECO:0000256" key="8">
    <source>
        <dbReference type="SAM" id="Phobius"/>
    </source>
</evidence>
<proteinExistence type="predicted"/>
<feature type="transmembrane region" description="Helical" evidence="8">
    <location>
        <begin position="336"/>
        <end position="355"/>
    </location>
</feature>
<evidence type="ECO:0000313" key="11">
    <source>
        <dbReference type="Proteomes" id="UP000284243"/>
    </source>
</evidence>
<feature type="transmembrane region" description="Helical" evidence="8">
    <location>
        <begin position="259"/>
        <end position="284"/>
    </location>
</feature>
<evidence type="ECO:0000259" key="9">
    <source>
        <dbReference type="Pfam" id="PF13231"/>
    </source>
</evidence>
<keyword evidence="2" id="KW-1003">Cell membrane</keyword>
<evidence type="ECO:0000256" key="6">
    <source>
        <dbReference type="ARBA" id="ARBA00022989"/>
    </source>
</evidence>
<dbReference type="GO" id="GO:0005886">
    <property type="term" value="C:plasma membrane"/>
    <property type="evidence" value="ECO:0007669"/>
    <property type="project" value="UniProtKB-SubCell"/>
</dbReference>
<evidence type="ECO:0000256" key="7">
    <source>
        <dbReference type="ARBA" id="ARBA00023136"/>
    </source>
</evidence>
<gene>
    <name evidence="10" type="ORF">DWW57_09855</name>
</gene>
<dbReference type="PANTHER" id="PTHR33908:SF3">
    <property type="entry name" value="UNDECAPRENYL PHOSPHATE-ALPHA-4-AMINO-4-DEOXY-L-ARABINOSE ARABINOSYL TRANSFERASE"/>
    <property type="match status" value="1"/>
</dbReference>
<dbReference type="EMBL" id="QRYC01000011">
    <property type="protein sequence ID" value="RGU56318.1"/>
    <property type="molecule type" value="Genomic_DNA"/>
</dbReference>
<comment type="caution">
    <text evidence="10">The sequence shown here is derived from an EMBL/GenBank/DDBJ whole genome shotgun (WGS) entry which is preliminary data.</text>
</comment>
<dbReference type="Pfam" id="PF13231">
    <property type="entry name" value="PMT_2"/>
    <property type="match status" value="1"/>
</dbReference>
<comment type="subcellular location">
    <subcellularLocation>
        <location evidence="1">Cell membrane</location>
        <topology evidence="1">Multi-pass membrane protein</topology>
    </subcellularLocation>
</comment>
<feature type="transmembrane region" description="Helical" evidence="8">
    <location>
        <begin position="362"/>
        <end position="383"/>
    </location>
</feature>
<dbReference type="GO" id="GO:0010041">
    <property type="term" value="P:response to iron(III) ion"/>
    <property type="evidence" value="ECO:0007669"/>
    <property type="project" value="TreeGrafter"/>
</dbReference>